<dbReference type="InterPro" id="IPR012675">
    <property type="entry name" value="Beta-grasp_dom_sf"/>
</dbReference>
<accession>A0A0A0JW42</accession>
<dbReference type="Proteomes" id="UP000030013">
    <property type="component" value="Unassembled WGS sequence"/>
</dbReference>
<dbReference type="STRING" id="1385519.N801_18550"/>
<dbReference type="SUPFAM" id="SSF54285">
    <property type="entry name" value="MoaD/ThiS"/>
    <property type="match status" value="1"/>
</dbReference>
<evidence type="ECO:0000313" key="2">
    <source>
        <dbReference type="Proteomes" id="UP000030013"/>
    </source>
</evidence>
<sequence length="80" mass="8164">MRPVTLRYWAGARAAAGVSEETLVAGPLVGDVLDGAVEAHPALREVVAVCSVLVDGRSVGRDVEVPEGTVVEVLPPFAGG</sequence>
<dbReference type="EMBL" id="AVPL01000015">
    <property type="protein sequence ID" value="KGN41615.1"/>
    <property type="molecule type" value="Genomic_DNA"/>
</dbReference>
<dbReference type="InterPro" id="IPR016155">
    <property type="entry name" value="Mopterin_synth/thiamin_S_b"/>
</dbReference>
<dbReference type="Pfam" id="PF02597">
    <property type="entry name" value="ThiS"/>
    <property type="match status" value="1"/>
</dbReference>
<comment type="caution">
    <text evidence="1">The sequence shown here is derived from an EMBL/GenBank/DDBJ whole genome shotgun (WGS) entry which is preliminary data.</text>
</comment>
<reference evidence="1 2" key="1">
    <citation type="submission" date="2013-08" db="EMBL/GenBank/DDBJ databases">
        <title>The genome sequence of Knoellia aerolata.</title>
        <authorList>
            <person name="Zhu W."/>
            <person name="Wang G."/>
        </authorList>
    </citation>
    <scope>NUCLEOTIDE SEQUENCE [LARGE SCALE GENOMIC DNA]</scope>
    <source>
        <strain evidence="1 2">DSM 18566</strain>
    </source>
</reference>
<dbReference type="InterPro" id="IPR003749">
    <property type="entry name" value="ThiS/MoaD-like"/>
</dbReference>
<keyword evidence="2" id="KW-1185">Reference proteome</keyword>
<name>A0A0A0JW42_9MICO</name>
<dbReference type="CDD" id="cd17040">
    <property type="entry name" value="Ubl_MoaD_like"/>
    <property type="match status" value="1"/>
</dbReference>
<dbReference type="OrthoDB" id="4331766at2"/>
<organism evidence="1 2">
    <name type="scientific">Knoellia aerolata DSM 18566</name>
    <dbReference type="NCBI Taxonomy" id="1385519"/>
    <lineage>
        <taxon>Bacteria</taxon>
        <taxon>Bacillati</taxon>
        <taxon>Actinomycetota</taxon>
        <taxon>Actinomycetes</taxon>
        <taxon>Micrococcales</taxon>
        <taxon>Intrasporangiaceae</taxon>
        <taxon>Knoellia</taxon>
    </lineage>
</organism>
<proteinExistence type="predicted"/>
<dbReference type="AlphaFoldDB" id="A0A0A0JW42"/>
<protein>
    <submittedName>
        <fullName evidence="1">Sulfur carrier protein ThiS</fullName>
    </submittedName>
</protein>
<evidence type="ECO:0000313" key="1">
    <source>
        <dbReference type="EMBL" id="KGN41615.1"/>
    </source>
</evidence>
<dbReference type="Gene3D" id="3.10.20.30">
    <property type="match status" value="1"/>
</dbReference>
<gene>
    <name evidence="1" type="ORF">N801_18550</name>
</gene>
<dbReference type="eggNOG" id="COG1977">
    <property type="taxonomic scope" value="Bacteria"/>
</dbReference>